<gene>
    <name evidence="1" type="ORF">METZ01_LOCUS183250</name>
</gene>
<sequence length="46" mass="5424">MTPRFDNIMNHDSQKQWIGAVYAEDLDLMRSMLKQYPSLAHFSHEA</sequence>
<accession>A0A382CW34</accession>
<proteinExistence type="predicted"/>
<dbReference type="EMBL" id="UINC01036436">
    <property type="protein sequence ID" value="SVB30396.1"/>
    <property type="molecule type" value="Genomic_DNA"/>
</dbReference>
<dbReference type="AlphaFoldDB" id="A0A382CW34"/>
<protein>
    <submittedName>
        <fullName evidence="1">Uncharacterized protein</fullName>
    </submittedName>
</protein>
<organism evidence="1">
    <name type="scientific">marine metagenome</name>
    <dbReference type="NCBI Taxonomy" id="408172"/>
    <lineage>
        <taxon>unclassified sequences</taxon>
        <taxon>metagenomes</taxon>
        <taxon>ecological metagenomes</taxon>
    </lineage>
</organism>
<reference evidence="1" key="1">
    <citation type="submission" date="2018-05" db="EMBL/GenBank/DDBJ databases">
        <authorList>
            <person name="Lanie J.A."/>
            <person name="Ng W.-L."/>
            <person name="Kazmierczak K.M."/>
            <person name="Andrzejewski T.M."/>
            <person name="Davidsen T.M."/>
            <person name="Wayne K.J."/>
            <person name="Tettelin H."/>
            <person name="Glass J.I."/>
            <person name="Rusch D."/>
            <person name="Podicherti R."/>
            <person name="Tsui H.-C.T."/>
            <person name="Winkler M.E."/>
        </authorList>
    </citation>
    <scope>NUCLEOTIDE SEQUENCE</scope>
</reference>
<evidence type="ECO:0000313" key="1">
    <source>
        <dbReference type="EMBL" id="SVB30396.1"/>
    </source>
</evidence>
<feature type="non-terminal residue" evidence="1">
    <location>
        <position position="46"/>
    </location>
</feature>
<name>A0A382CW34_9ZZZZ</name>